<dbReference type="EMBL" id="FMUQ01000015">
    <property type="protein sequence ID" value="SCY20048.1"/>
    <property type="molecule type" value="Genomic_DNA"/>
</dbReference>
<reference evidence="8 9" key="1">
    <citation type="submission" date="2016-10" db="EMBL/GenBank/DDBJ databases">
        <authorList>
            <person name="Varghese N."/>
            <person name="Submissions S."/>
        </authorList>
    </citation>
    <scope>NUCLEOTIDE SEQUENCE [LARGE SCALE GENOMIC DNA]</scope>
    <source>
        <strain evidence="8 9">DSM 22022</strain>
    </source>
</reference>
<protein>
    <submittedName>
        <fullName evidence="8">Respiratory nitrite reductase specific menaquinol--cytochrome-c reductase complex subunit NrfD</fullName>
    </submittedName>
</protein>
<feature type="transmembrane region" description="Helical" evidence="7">
    <location>
        <begin position="227"/>
        <end position="246"/>
    </location>
</feature>
<feature type="transmembrane region" description="Helical" evidence="7">
    <location>
        <begin position="258"/>
        <end position="282"/>
    </location>
</feature>
<sequence>MSTLTYPVPFHTPDLVWDSSIAIYLFLLGISSGAVQLAIAYRRSHKLEKPSENWIVRSAAVLGTIPTLIGLTLLIFHLARPWTFWKLMFNYQFNSVMSMGVMLFQVYMLFMVIWIAVLFKAEIDNLIKKFVPKLRFVTNIIGACERIFSAAEVILFILAAVLGAYTGFLLSALISYPMLNNPVLPALFLASGTSSGIAATFLCILIAGKLKGDSHEVHYIHKFEVPIMVTELGLIVCFFVGLYFGGGQKVVALQNALSGFWGAVFWIGVMLIGIMIPLIANLFASDKWKYNAKFIILVSIFDLIGVLCLRYFILYAGQLTIAM</sequence>
<evidence type="ECO:0000313" key="9">
    <source>
        <dbReference type="Proteomes" id="UP000199588"/>
    </source>
</evidence>
<dbReference type="InterPro" id="IPR005614">
    <property type="entry name" value="NrfD-like"/>
</dbReference>
<feature type="transmembrane region" description="Helical" evidence="7">
    <location>
        <begin position="153"/>
        <end position="174"/>
    </location>
</feature>
<keyword evidence="3" id="KW-1003">Cell membrane</keyword>
<proteinExistence type="inferred from homology"/>
<evidence type="ECO:0000313" key="8">
    <source>
        <dbReference type="EMBL" id="SCY20048.1"/>
    </source>
</evidence>
<dbReference type="NCBIfam" id="TIGR03148">
    <property type="entry name" value="cyt_nit_nrfD"/>
    <property type="match status" value="1"/>
</dbReference>
<keyword evidence="6 7" id="KW-0472">Membrane</keyword>
<feature type="transmembrane region" description="Helical" evidence="7">
    <location>
        <begin position="294"/>
        <end position="313"/>
    </location>
</feature>
<evidence type="ECO:0000256" key="6">
    <source>
        <dbReference type="ARBA" id="ARBA00023136"/>
    </source>
</evidence>
<dbReference type="Pfam" id="PF03916">
    <property type="entry name" value="NrfD"/>
    <property type="match status" value="1"/>
</dbReference>
<comment type="subcellular location">
    <subcellularLocation>
        <location evidence="1">Cell membrane</location>
        <topology evidence="1">Multi-pass membrane protein</topology>
    </subcellularLocation>
</comment>
<keyword evidence="9" id="KW-1185">Reference proteome</keyword>
<accession>A0A1G5E0Q5</accession>
<organism evidence="8 9">
    <name type="scientific">Basfia succiniciproducens</name>
    <dbReference type="NCBI Taxonomy" id="653940"/>
    <lineage>
        <taxon>Bacteria</taxon>
        <taxon>Pseudomonadati</taxon>
        <taxon>Pseudomonadota</taxon>
        <taxon>Gammaproteobacteria</taxon>
        <taxon>Pasteurellales</taxon>
        <taxon>Pasteurellaceae</taxon>
        <taxon>Basfia</taxon>
    </lineage>
</organism>
<dbReference type="InterPro" id="IPR017566">
    <property type="entry name" value="NrfD"/>
</dbReference>
<keyword evidence="5 7" id="KW-1133">Transmembrane helix</keyword>
<feature type="transmembrane region" description="Helical" evidence="7">
    <location>
        <begin position="20"/>
        <end position="42"/>
    </location>
</feature>
<dbReference type="Proteomes" id="UP000199588">
    <property type="component" value="Unassembled WGS sequence"/>
</dbReference>
<evidence type="ECO:0000256" key="4">
    <source>
        <dbReference type="ARBA" id="ARBA00022692"/>
    </source>
</evidence>
<dbReference type="RefSeq" id="WP_011200979.1">
    <property type="nucleotide sequence ID" value="NZ_CP015031.1"/>
</dbReference>
<comment type="similarity">
    <text evidence="2">Belongs to the NrfD family.</text>
</comment>
<comment type="caution">
    <text evidence="8">The sequence shown here is derived from an EMBL/GenBank/DDBJ whole genome shotgun (WGS) entry which is preliminary data.</text>
</comment>
<evidence type="ECO:0000256" key="7">
    <source>
        <dbReference type="SAM" id="Phobius"/>
    </source>
</evidence>
<feature type="transmembrane region" description="Helical" evidence="7">
    <location>
        <begin position="54"/>
        <end position="76"/>
    </location>
</feature>
<evidence type="ECO:0000256" key="3">
    <source>
        <dbReference type="ARBA" id="ARBA00022475"/>
    </source>
</evidence>
<feature type="transmembrane region" description="Helical" evidence="7">
    <location>
        <begin position="96"/>
        <end position="119"/>
    </location>
</feature>
<dbReference type="Gene3D" id="1.20.1630.10">
    <property type="entry name" value="Formate dehydrogenase/DMSO reductase domain"/>
    <property type="match status" value="1"/>
</dbReference>
<dbReference type="PANTHER" id="PTHR34856">
    <property type="entry name" value="PROTEIN NRFD"/>
    <property type="match status" value="1"/>
</dbReference>
<evidence type="ECO:0000256" key="5">
    <source>
        <dbReference type="ARBA" id="ARBA00022989"/>
    </source>
</evidence>
<evidence type="ECO:0000256" key="1">
    <source>
        <dbReference type="ARBA" id="ARBA00004651"/>
    </source>
</evidence>
<name>A0A1G5E0Q5_9PAST</name>
<keyword evidence="4 7" id="KW-0812">Transmembrane</keyword>
<feature type="transmembrane region" description="Helical" evidence="7">
    <location>
        <begin position="186"/>
        <end position="207"/>
    </location>
</feature>
<evidence type="ECO:0000256" key="2">
    <source>
        <dbReference type="ARBA" id="ARBA00008929"/>
    </source>
</evidence>
<dbReference type="PANTHER" id="PTHR34856:SF2">
    <property type="entry name" value="PROTEIN NRFD"/>
    <property type="match status" value="1"/>
</dbReference>
<dbReference type="InterPro" id="IPR052049">
    <property type="entry name" value="Electron_transfer_protein"/>
</dbReference>
<gene>
    <name evidence="8" type="ORF">SAMN02910354_01826</name>
</gene>